<organism evidence="1 2">
    <name type="scientific">Synechococcus phage S-SKS1</name>
    <dbReference type="NCBI Taxonomy" id="754042"/>
    <lineage>
        <taxon>Viruses</taxon>
        <taxon>Duplodnaviria</taxon>
        <taxon>Heunggongvirae</taxon>
        <taxon>Uroviricota</taxon>
        <taxon>Caudoviricetes</taxon>
        <taxon>Llyrvirus</taxon>
        <taxon>Llyrvirus SSKS1</taxon>
    </lineage>
</organism>
<protein>
    <submittedName>
        <fullName evidence="1">Uncharacterized protein</fullName>
    </submittedName>
</protein>
<dbReference type="RefSeq" id="YP_007674553.1">
    <property type="nucleotide sequence ID" value="NC_020851.1"/>
</dbReference>
<dbReference type="GeneID" id="15011106"/>
<keyword evidence="2" id="KW-1185">Reference proteome</keyword>
<name>M4QPK2_9CAUD</name>
<evidence type="ECO:0000313" key="2">
    <source>
        <dbReference type="Proteomes" id="UP000201252"/>
    </source>
</evidence>
<accession>M4QPK2</accession>
<dbReference type="EMBL" id="HQ633071">
    <property type="protein sequence ID" value="AGH31701.1"/>
    <property type="molecule type" value="Genomic_DNA"/>
</dbReference>
<evidence type="ECO:0000313" key="1">
    <source>
        <dbReference type="EMBL" id="AGH31701.1"/>
    </source>
</evidence>
<dbReference type="OrthoDB" id="21979at10239"/>
<gene>
    <name evidence="1" type="ORF">SWZG_00195</name>
</gene>
<proteinExistence type="predicted"/>
<reference evidence="1 2" key="1">
    <citation type="submission" date="2010-10" db="EMBL/GenBank/DDBJ databases">
        <title>The Genome Sequence of Synechococcus phage S-SKS1.</title>
        <authorList>
            <consortium name="The Broad Institute Genome Sequencing Platform"/>
            <person name="Henn M.R."/>
            <person name="Clokie M."/>
            <person name="Levin J."/>
            <person name="Malboeuf C."/>
            <person name="Casali M."/>
            <person name="Russ C."/>
            <person name="Lennon N."/>
            <person name="Chapman S.B."/>
            <person name="Erlich R."/>
            <person name="Young S.K."/>
            <person name="Yandava C."/>
            <person name="Zeng Q."/>
            <person name="Alvarado L."/>
            <person name="Anderson S."/>
            <person name="Berlin A."/>
            <person name="Chen Z."/>
            <person name="Freedman E."/>
            <person name="Gellesch M."/>
            <person name="Goldberg J."/>
            <person name="Green L."/>
            <person name="Griggs A."/>
            <person name="Gujja S."/>
            <person name="Heilman E.R."/>
            <person name="Heiman D."/>
            <person name="Hollinger A."/>
            <person name="Howarth C."/>
            <person name="Larson L."/>
            <person name="Mehta T."/>
            <person name="Pearson M."/>
            <person name="Roberts A."/>
            <person name="Ryan E."/>
            <person name="Saif S."/>
            <person name="Shea T."/>
            <person name="Shenoy N."/>
            <person name="Sisk P."/>
            <person name="Stolte C."/>
            <person name="Sykes S."/>
            <person name="White J."/>
            <person name="Haas B."/>
            <person name="Nusbaum C."/>
            <person name="Birren B."/>
        </authorList>
    </citation>
    <scope>NUCLEOTIDE SEQUENCE [LARGE SCALE GENOMIC DNA]</scope>
</reference>
<dbReference type="KEGG" id="vg:15011106"/>
<dbReference type="Proteomes" id="UP000201252">
    <property type="component" value="Segment"/>
</dbReference>
<sequence>MIDFPHLPPEGFSYSFESFNARYDAIWIINHGLFSYRNTPPKSIWGFYSSKKGKYYAPINSKKVGKEVSIKDTTPYSSMQKNLNPLEALLFS</sequence>